<evidence type="ECO:0000259" key="7">
    <source>
        <dbReference type="Pfam" id="PF03444"/>
    </source>
</evidence>
<reference evidence="8" key="1">
    <citation type="submission" date="2020-10" db="EMBL/GenBank/DDBJ databases">
        <authorList>
            <person name="Gilroy R."/>
        </authorList>
    </citation>
    <scope>NUCLEOTIDE SEQUENCE</scope>
    <source>
        <strain evidence="8">CHK197-8231</strain>
    </source>
</reference>
<proteinExistence type="inferred from homology"/>
<evidence type="ECO:0000313" key="9">
    <source>
        <dbReference type="Proteomes" id="UP000824087"/>
    </source>
</evidence>
<evidence type="ECO:0000256" key="5">
    <source>
        <dbReference type="HAMAP-Rule" id="MF_00081"/>
    </source>
</evidence>
<dbReference type="InterPro" id="IPR023120">
    <property type="entry name" value="WHTH_transcript_rep_HrcA_IDD"/>
</dbReference>
<dbReference type="PANTHER" id="PTHR34824:SF1">
    <property type="entry name" value="HEAT-INDUCIBLE TRANSCRIPTION REPRESSOR HRCA"/>
    <property type="match status" value="1"/>
</dbReference>
<dbReference type="InterPro" id="IPR005104">
    <property type="entry name" value="WHTH_HrcA_DNA-bd"/>
</dbReference>
<comment type="similarity">
    <text evidence="5">Belongs to the HrcA family.</text>
</comment>
<comment type="caution">
    <text evidence="8">The sequence shown here is derived from an EMBL/GenBank/DDBJ whole genome shotgun (WGS) entry which is preliminary data.</text>
</comment>
<dbReference type="PANTHER" id="PTHR34824">
    <property type="entry name" value="HEAT-INDUCIBLE TRANSCRIPTION REPRESSOR HRCA"/>
    <property type="match status" value="1"/>
</dbReference>
<sequence>MINERQTELLKKIVEDYIKTARPVSSKSLCEWMDCSSATIRNEMSYLEEIGLLEKTHTSSGRIPSQAGYRYYVDHIMEAKKLTGEDMLKLQTIFHNHSLMLSDTIIKSMEIISELTSCTTVVLGTSSKENRVTKVEVVPLDDQHMIAMLITDKGHVEHRNVMTDAPYEMEELRQTVDIINKLIVGTPIDEVSEKLEFEIKPVIGKYVKQHEVIYNALYNAFHEATNKMDIKVTGASNILNQPEFNSTEKIREILSKFDDKDFVSNIKEEDSGINVYIGSENEFDDDVTVIKTKYSVGGEEGTIALIGPKRMEYDRVLALLDFIKQNIDE</sequence>
<dbReference type="Gene3D" id="3.30.450.40">
    <property type="match status" value="1"/>
</dbReference>
<keyword evidence="4 5" id="KW-0804">Transcription</keyword>
<dbReference type="InterPro" id="IPR002571">
    <property type="entry name" value="HrcA"/>
</dbReference>
<reference evidence="8" key="2">
    <citation type="journal article" date="2021" name="PeerJ">
        <title>Extensive microbial diversity within the chicken gut microbiome revealed by metagenomics and culture.</title>
        <authorList>
            <person name="Gilroy R."/>
            <person name="Ravi A."/>
            <person name="Getino M."/>
            <person name="Pursley I."/>
            <person name="Horton D.L."/>
            <person name="Alikhan N.F."/>
            <person name="Baker D."/>
            <person name="Gharbi K."/>
            <person name="Hall N."/>
            <person name="Watson M."/>
            <person name="Adriaenssens E.M."/>
            <person name="Foster-Nyarko E."/>
            <person name="Jarju S."/>
            <person name="Secka A."/>
            <person name="Antonio M."/>
            <person name="Oren A."/>
            <person name="Chaudhuri R.R."/>
            <person name="La Ragione R."/>
            <person name="Hildebrand F."/>
            <person name="Pallen M.J."/>
        </authorList>
    </citation>
    <scope>NUCLEOTIDE SEQUENCE</scope>
    <source>
        <strain evidence="8">CHK197-8231</strain>
    </source>
</reference>
<dbReference type="PIRSF" id="PIRSF005485">
    <property type="entry name" value="HrcA"/>
    <property type="match status" value="1"/>
</dbReference>
<keyword evidence="3 5" id="KW-0346">Stress response</keyword>
<dbReference type="InterPro" id="IPR029016">
    <property type="entry name" value="GAF-like_dom_sf"/>
</dbReference>
<dbReference type="Gene3D" id="1.10.10.10">
    <property type="entry name" value="Winged helix-like DNA-binding domain superfamily/Winged helix DNA-binding domain"/>
    <property type="match status" value="1"/>
</dbReference>
<dbReference type="NCBIfam" id="TIGR00331">
    <property type="entry name" value="hrcA"/>
    <property type="match status" value="1"/>
</dbReference>
<comment type="function">
    <text evidence="5">Negative regulator of class I heat shock genes (grpE-dnaK-dnaJ and groELS operons). Prevents heat-shock induction of these operons.</text>
</comment>
<dbReference type="EMBL" id="DVML01000025">
    <property type="protein sequence ID" value="HIU22785.1"/>
    <property type="molecule type" value="Genomic_DNA"/>
</dbReference>
<name>A0A9D1HWZ7_9BACT</name>
<dbReference type="Proteomes" id="UP000824087">
    <property type="component" value="Unassembled WGS sequence"/>
</dbReference>
<accession>A0A9D1HWZ7</accession>
<organism evidence="8 9">
    <name type="scientific">Candidatus Fimihabitans intestinipullorum</name>
    <dbReference type="NCBI Taxonomy" id="2840820"/>
    <lineage>
        <taxon>Bacteria</taxon>
        <taxon>Bacillati</taxon>
        <taxon>Mycoplasmatota</taxon>
        <taxon>Mycoplasmatota incertae sedis</taxon>
        <taxon>Candidatus Fimihabitans</taxon>
    </lineage>
</organism>
<evidence type="ECO:0000313" key="8">
    <source>
        <dbReference type="EMBL" id="HIU22785.1"/>
    </source>
</evidence>
<keyword evidence="1 5" id="KW-0678">Repressor</keyword>
<evidence type="ECO:0000256" key="2">
    <source>
        <dbReference type="ARBA" id="ARBA00023015"/>
    </source>
</evidence>
<dbReference type="GO" id="GO:0003677">
    <property type="term" value="F:DNA binding"/>
    <property type="evidence" value="ECO:0007669"/>
    <property type="project" value="InterPro"/>
</dbReference>
<evidence type="ECO:0000256" key="3">
    <source>
        <dbReference type="ARBA" id="ARBA00023016"/>
    </source>
</evidence>
<feature type="domain" description="Winged helix-turn-helix transcription repressor HrcA DNA-binding" evidence="7">
    <location>
        <begin position="3"/>
        <end position="68"/>
    </location>
</feature>
<dbReference type="Pfam" id="PF01628">
    <property type="entry name" value="HrcA"/>
    <property type="match status" value="1"/>
</dbReference>
<dbReference type="HAMAP" id="MF_00081">
    <property type="entry name" value="HrcA"/>
    <property type="match status" value="1"/>
</dbReference>
<protein>
    <recommendedName>
        <fullName evidence="5">Heat-inducible transcription repressor HrcA</fullName>
    </recommendedName>
</protein>
<keyword evidence="2 5" id="KW-0805">Transcription regulation</keyword>
<evidence type="ECO:0000259" key="6">
    <source>
        <dbReference type="Pfam" id="PF01628"/>
    </source>
</evidence>
<gene>
    <name evidence="5 8" type="primary">hrcA</name>
    <name evidence="8" type="ORF">IAD49_04320</name>
</gene>
<evidence type="ECO:0000256" key="1">
    <source>
        <dbReference type="ARBA" id="ARBA00022491"/>
    </source>
</evidence>
<dbReference type="Pfam" id="PF03444">
    <property type="entry name" value="WHD_HrcA"/>
    <property type="match status" value="1"/>
</dbReference>
<dbReference type="InterPro" id="IPR036388">
    <property type="entry name" value="WH-like_DNA-bd_sf"/>
</dbReference>
<dbReference type="InterPro" id="IPR036390">
    <property type="entry name" value="WH_DNA-bd_sf"/>
</dbReference>
<dbReference type="AlphaFoldDB" id="A0A9D1HWZ7"/>
<feature type="domain" description="Heat-inducible transcription repressor HrcA C-terminal" evidence="6">
    <location>
        <begin position="103"/>
        <end position="316"/>
    </location>
</feature>
<dbReference type="Gene3D" id="3.30.390.60">
    <property type="entry name" value="Heat-inducible transcription repressor hrca homolog, domain 3"/>
    <property type="match status" value="1"/>
</dbReference>
<dbReference type="GO" id="GO:0045892">
    <property type="term" value="P:negative regulation of DNA-templated transcription"/>
    <property type="evidence" value="ECO:0007669"/>
    <property type="project" value="UniProtKB-UniRule"/>
</dbReference>
<dbReference type="InterPro" id="IPR021153">
    <property type="entry name" value="HrcA_C"/>
</dbReference>
<dbReference type="SUPFAM" id="SSF46785">
    <property type="entry name" value="Winged helix' DNA-binding domain"/>
    <property type="match status" value="1"/>
</dbReference>
<evidence type="ECO:0000256" key="4">
    <source>
        <dbReference type="ARBA" id="ARBA00023163"/>
    </source>
</evidence>
<dbReference type="SUPFAM" id="SSF55781">
    <property type="entry name" value="GAF domain-like"/>
    <property type="match status" value="1"/>
</dbReference>